<comment type="pathway">
    <text evidence="2 10">Protein modification; protein ubiquitination.</text>
</comment>
<dbReference type="InterPro" id="IPR039164">
    <property type="entry name" value="UBR1-like"/>
</dbReference>
<dbReference type="InterPro" id="IPR036390">
    <property type="entry name" value="WH_DNA-bd_sf"/>
</dbReference>
<accession>A0A1Y2BLZ9</accession>
<dbReference type="GO" id="GO:0016874">
    <property type="term" value="F:ligase activity"/>
    <property type="evidence" value="ECO:0007669"/>
    <property type="project" value="UniProtKB-KW"/>
</dbReference>
<comment type="caution">
    <text evidence="13">The sequence shown here is derived from an EMBL/GenBank/DDBJ whole genome shotgun (WGS) entry which is preliminary data.</text>
</comment>
<dbReference type="InParanoid" id="A0A1Y2BLZ9"/>
<dbReference type="Pfam" id="PF22960">
    <property type="entry name" value="WHD_UBR1"/>
    <property type="match status" value="1"/>
</dbReference>
<evidence type="ECO:0000256" key="8">
    <source>
        <dbReference type="ARBA" id="ARBA00046341"/>
    </source>
</evidence>
<dbReference type="InterPro" id="IPR055194">
    <property type="entry name" value="UBR1-like_WH"/>
</dbReference>
<dbReference type="GO" id="GO:0061630">
    <property type="term" value="F:ubiquitin protein ligase activity"/>
    <property type="evidence" value="ECO:0007669"/>
    <property type="project" value="UniProtKB-UniRule"/>
</dbReference>
<keyword evidence="5 10" id="KW-0863">Zinc-finger</keyword>
<dbReference type="GO" id="GO:0071596">
    <property type="term" value="P:ubiquitin-dependent protein catabolic process via the N-end rule pathway"/>
    <property type="evidence" value="ECO:0007669"/>
    <property type="project" value="UniProtKB-UniRule"/>
</dbReference>
<evidence type="ECO:0000313" key="14">
    <source>
        <dbReference type="Proteomes" id="UP000193986"/>
    </source>
</evidence>
<dbReference type="EMBL" id="MCFC01000001">
    <property type="protein sequence ID" value="ORY35607.1"/>
    <property type="molecule type" value="Genomic_DNA"/>
</dbReference>
<protein>
    <recommendedName>
        <fullName evidence="10">E3 ubiquitin-protein ligase</fullName>
        <ecNumber evidence="10">2.3.2.27</ecNumber>
    </recommendedName>
</protein>
<evidence type="ECO:0000256" key="11">
    <source>
        <dbReference type="SAM" id="MobiDB-lite"/>
    </source>
</evidence>
<keyword evidence="14" id="KW-1185">Reference proteome</keyword>
<dbReference type="Gene3D" id="2.10.110.30">
    <property type="match status" value="1"/>
</dbReference>
<dbReference type="PROSITE" id="PS51157">
    <property type="entry name" value="ZF_UBR"/>
    <property type="match status" value="1"/>
</dbReference>
<dbReference type="STRING" id="71784.A0A1Y2BLZ9"/>
<organism evidence="13 14">
    <name type="scientific">Naematelia encephala</name>
    <dbReference type="NCBI Taxonomy" id="71784"/>
    <lineage>
        <taxon>Eukaryota</taxon>
        <taxon>Fungi</taxon>
        <taxon>Dikarya</taxon>
        <taxon>Basidiomycota</taxon>
        <taxon>Agaricomycotina</taxon>
        <taxon>Tremellomycetes</taxon>
        <taxon>Tremellales</taxon>
        <taxon>Naemateliaceae</taxon>
        <taxon>Naematelia</taxon>
    </lineage>
</organism>
<evidence type="ECO:0000256" key="6">
    <source>
        <dbReference type="ARBA" id="ARBA00022786"/>
    </source>
</evidence>
<comment type="catalytic activity">
    <reaction evidence="1 10">
        <text>S-ubiquitinyl-[E2 ubiquitin-conjugating enzyme]-L-cysteine + [acceptor protein]-L-lysine = [E2 ubiquitin-conjugating enzyme]-L-cysteine + N(6)-ubiquitinyl-[acceptor protein]-L-lysine.</text>
        <dbReference type="EC" id="2.3.2.27"/>
    </reaction>
</comment>
<dbReference type="Gene3D" id="1.10.10.2670">
    <property type="entry name" value="E3 ubiquitin-protein ligase"/>
    <property type="match status" value="1"/>
</dbReference>
<keyword evidence="7 10" id="KW-0862">Zinc</keyword>
<dbReference type="EC" id="2.3.2.27" evidence="10"/>
<feature type="compositionally biased region" description="Polar residues" evidence="11">
    <location>
        <begin position="14"/>
        <end position="25"/>
    </location>
</feature>
<name>A0A1Y2BLZ9_9TREE</name>
<evidence type="ECO:0000256" key="4">
    <source>
        <dbReference type="ARBA" id="ARBA00022723"/>
    </source>
</evidence>
<dbReference type="PANTHER" id="PTHR21497">
    <property type="entry name" value="UBIQUITIN LIGASE E3 ALPHA-RELATED"/>
    <property type="match status" value="1"/>
</dbReference>
<gene>
    <name evidence="13" type="ORF">BCR39DRAFT_511114</name>
</gene>
<dbReference type="Pfam" id="PF02207">
    <property type="entry name" value="zf-UBR"/>
    <property type="match status" value="1"/>
</dbReference>
<feature type="region of interest" description="Disordered" evidence="11">
    <location>
        <begin position="1"/>
        <end position="27"/>
    </location>
</feature>
<dbReference type="GO" id="GO:0005737">
    <property type="term" value="C:cytoplasm"/>
    <property type="evidence" value="ECO:0007669"/>
    <property type="project" value="TreeGrafter"/>
</dbReference>
<evidence type="ECO:0000256" key="9">
    <source>
        <dbReference type="PROSITE-ProRule" id="PRU00508"/>
    </source>
</evidence>
<dbReference type="SUPFAM" id="SSF54736">
    <property type="entry name" value="ClpS-like"/>
    <property type="match status" value="1"/>
</dbReference>
<evidence type="ECO:0000256" key="3">
    <source>
        <dbReference type="ARBA" id="ARBA00022679"/>
    </source>
</evidence>
<dbReference type="SMART" id="SM00396">
    <property type="entry name" value="ZnF_UBR1"/>
    <property type="match status" value="1"/>
</dbReference>
<reference evidence="13 14" key="1">
    <citation type="submission" date="2016-07" db="EMBL/GenBank/DDBJ databases">
        <title>Pervasive Adenine N6-methylation of Active Genes in Fungi.</title>
        <authorList>
            <consortium name="DOE Joint Genome Institute"/>
            <person name="Mondo S.J."/>
            <person name="Dannebaum R.O."/>
            <person name="Kuo R.C."/>
            <person name="Labutti K."/>
            <person name="Haridas S."/>
            <person name="Kuo A."/>
            <person name="Salamov A."/>
            <person name="Ahrendt S.R."/>
            <person name="Lipzen A."/>
            <person name="Sullivan W."/>
            <person name="Andreopoulos W.B."/>
            <person name="Clum A."/>
            <person name="Lindquist E."/>
            <person name="Daum C."/>
            <person name="Ramamoorthy G.K."/>
            <person name="Gryganskyi A."/>
            <person name="Culley D."/>
            <person name="Magnuson J.K."/>
            <person name="James T.Y."/>
            <person name="O'Malley M.A."/>
            <person name="Stajich J.E."/>
            <person name="Spatafora J.W."/>
            <person name="Visel A."/>
            <person name="Grigoriev I.V."/>
        </authorList>
    </citation>
    <scope>NUCLEOTIDE SEQUENCE [LARGE SCALE GENOMIC DNA]</scope>
    <source>
        <strain evidence="13 14">68-887.2</strain>
    </source>
</reference>
<dbReference type="Pfam" id="PF18995">
    <property type="entry name" value="PRT6_C"/>
    <property type="match status" value="1"/>
</dbReference>
<dbReference type="UniPathway" id="UPA00143"/>
<evidence type="ECO:0000256" key="5">
    <source>
        <dbReference type="ARBA" id="ARBA00022771"/>
    </source>
</evidence>
<evidence type="ECO:0000256" key="2">
    <source>
        <dbReference type="ARBA" id="ARBA00004906"/>
    </source>
</evidence>
<dbReference type="FunCoup" id="A0A1Y2BLZ9">
    <property type="interactions" value="305"/>
</dbReference>
<feature type="domain" description="UBR-type" evidence="12">
    <location>
        <begin position="129"/>
        <end position="203"/>
    </location>
</feature>
<dbReference type="PANTHER" id="PTHR21497:SF24">
    <property type="entry name" value="E3 UBIQUITIN-PROTEIN LIGASE UBR1"/>
    <property type="match status" value="1"/>
</dbReference>
<dbReference type="GO" id="GO:0016567">
    <property type="term" value="P:protein ubiquitination"/>
    <property type="evidence" value="ECO:0007669"/>
    <property type="project" value="UniProtKB-UniRule"/>
</dbReference>
<dbReference type="CDD" id="cd19673">
    <property type="entry name" value="UBR-box_UBR3"/>
    <property type="match status" value="1"/>
</dbReference>
<evidence type="ECO:0000256" key="1">
    <source>
        <dbReference type="ARBA" id="ARBA00000900"/>
    </source>
</evidence>
<dbReference type="CDD" id="cd16482">
    <property type="entry name" value="RING-H2_UBR1-like"/>
    <property type="match status" value="1"/>
</dbReference>
<dbReference type="InterPro" id="IPR003126">
    <property type="entry name" value="Znf_UBR"/>
</dbReference>
<keyword evidence="4 10" id="KW-0479">Metal-binding</keyword>
<proteinExistence type="inferred from homology"/>
<comment type="function">
    <text evidence="10">Ubiquitin ligase protein which is a component of the N-end rule pathway. Recognizes and binds to proteins bearing specific N-terminal residues that are destabilizing according to the N-end rule, leading to their ubiquitination and subsequent degradation.</text>
</comment>
<dbReference type="GO" id="GO:0000151">
    <property type="term" value="C:ubiquitin ligase complex"/>
    <property type="evidence" value="ECO:0007669"/>
    <property type="project" value="TreeGrafter"/>
</dbReference>
<keyword evidence="6 10" id="KW-0833">Ubl conjugation pathway</keyword>
<dbReference type="Proteomes" id="UP000193986">
    <property type="component" value="Unassembled WGS sequence"/>
</dbReference>
<evidence type="ECO:0000259" key="12">
    <source>
        <dbReference type="PROSITE" id="PS51157"/>
    </source>
</evidence>
<feature type="region of interest" description="Disordered" evidence="11">
    <location>
        <begin position="248"/>
        <end position="277"/>
    </location>
</feature>
<evidence type="ECO:0000313" key="13">
    <source>
        <dbReference type="EMBL" id="ORY35607.1"/>
    </source>
</evidence>
<keyword evidence="13" id="KW-0436">Ligase</keyword>
<feature type="zinc finger region" description="UBR-type" evidence="9">
    <location>
        <begin position="129"/>
        <end position="203"/>
    </location>
</feature>
<evidence type="ECO:0000256" key="7">
    <source>
        <dbReference type="ARBA" id="ARBA00022833"/>
    </source>
</evidence>
<sequence>MSSSRGFIPDPFNATRTPSSSNTRTVDPHKMLHDMLQQSPYSRSGRFDIRSRGELVRQLYLSFMQRPEWASLFMLENETPVSARQWNEWVVTNENGVEEQWSLSGFQRHLDEERKRAGLEPHRKIKYGRTCGRVLRRFERTYMCKTCAIDSHCVLCVDCFQASDHTGHEILFGQSYSFAAGCDCGDVTAWRDDKHLGCTHHPRIPLDGPVPQSPQLTNVPDALIRALYNTTVICVEFILQTLQHSPTPNELGNLPNDQEKMQSGEENTGEPADRRGKGPWSVVLWADEKHVVKEVTRQIRDALGCSWETALKWAREVEEVGRKVMLVSHNPITSFHTASMFQQIDLGVTLRPSVDTYREELVGVIIPWFLDMCGTSIGGDVDLFKRILAKVLFEPRAQEGVGQGTPLSGDLRDLEWDKSRYGHESKRLDWLLQLDARLWKSPKWDLRQIYTRFYCFDKEIQKELVSRFAVNYVRLYEQYLFQDREVDMNLIYSVPQLIYGSGPATAYATSRSHLMQTVLDVALAWYTNSIHGNRLVIPIPDVDDMGIPVRVNTSSTPFRGKKSATIFGHVRALFWHKEMQELIMHSSDLFVKAVDFINHFVGMQTQRKESREHIEYEVDWPRSFAILGELAKLCRDLGETAKVANTEQILRAFALVSNRILCDIMLVSKTLDKTKYEPPREIQVANVLTPGSRFTLIDVNVAHITAFSFHHYLHLLLAELIKWIPGALARSEGSFREMSLSDIVELFVLQEPQKPEEIARMKLLLIEWPMQKHVVLSQIRADMWKKNGVAMRGQAHHYREIGIRETTLDQEFFLLQFGLCIMDSFKFMVALIDRFGLSPWFSGDISSELIWTETDIDPKNRINLLEDFLLLVIHLVTDTATINGWTLDQTSRYHIIHQLAVQNLTYSELVKKLPERVTEKQSIAPILAEVANYRQPTETVFGQYSLKAELLAEIDPYWRHYSRNDQRTATEKVLAHLKKVDPFNANPVYMPKPLDIPLPKRLFSNLGDFLHTHVVCDIIHYAIAHCMYIDNPATWPGLTANKNEAPQFDVLLDLALHLALVAIQVDPKNFAEASVQINEQSNAMSIFQNLWFMQTHDSFKAFRPKANLIMDTIVAHLPAEYTVDYRAQLEEKSKNIVMSPGLDAAKAKAAAAIERQKAIMAEFAKKQAAFAAGMDDEEEEDQDMLDETEEEEYGQCIVCQDAVGPKAPGGMLALLQPSRIIREVVNDRDWFEEALLTPSNLDEATRYMRYGMGTTGEPISTDAYPAANHRFGVYMSACSHVMHEACMATYFDATRYRHAQQVQRQHPENAVRSEFLCPLCKSLGNVIIPLDKTTSPSVKHPSAIISAKGRLPTLSESIRRVSEESLLRVNDSARIWDHHVETGELVPWFSDCNMSLHSLAPEVRRGAMRPQSRMIDRVRNLFRPLSEQSQRIRNRKSHMYFPDDVVGYTVAVCEITQRGMAKQSGLSVAEQIPEISAKLIKKLIGMLQLELDLFFGPEFDRTALRVGLFARFLPDWYRASALPSPLLLRNPLGMVVEAAAIAPDLLHAVIVMAYYAELTRSMLGLSLYMKRCLGSRTQPQSRTRPPEDVHLAEAVGVFGDFKGIMQSVLRHAGPFTDVENVLALLSDDMLSKLLYSQTLPFLRRAAIIYRAVAGTYPTTTPDAAPKSGCEYDRLLTLMSVPRPRDVLQNPASTEHPIVARWLNQWAMQGRVVPPLEYPGIYELARMPMLWEDVVIKYKDTRCEHCGTKPSSPALCLSCGKFLCMGGDCCAEGEQGECNLHMRECGAAVGLFADIKRWVLLYLYAGSGSFGHMPYLDSHGELDISMRRGFRQHMHNGRMDELRRGTWLGHSIPHLMARRLELTSDGGGWSCL</sequence>
<dbReference type="OrthoDB" id="26387at2759"/>
<dbReference type="InterPro" id="IPR014719">
    <property type="entry name" value="Ribosomal_bL12_C/ClpS-like"/>
</dbReference>
<evidence type="ECO:0000256" key="10">
    <source>
        <dbReference type="RuleBase" id="RU366018"/>
    </source>
</evidence>
<dbReference type="FunFam" id="2.10.110.30:FF:000002">
    <property type="entry name" value="Putative e3 ubiquitin-protein ligase ubr3"/>
    <property type="match status" value="1"/>
</dbReference>
<comment type="similarity">
    <text evidence="8 10">Belongs to the E3 ubiquitin-protein ligase UBR1-like family.</text>
</comment>
<dbReference type="InterPro" id="IPR044046">
    <property type="entry name" value="E3_ligase_UBR-like_C"/>
</dbReference>
<keyword evidence="3 10" id="KW-0808">Transferase</keyword>
<dbReference type="InterPro" id="IPR042065">
    <property type="entry name" value="E3_ELL-like"/>
</dbReference>
<dbReference type="SUPFAM" id="SSF46785">
    <property type="entry name" value="Winged helix' DNA-binding domain"/>
    <property type="match status" value="1"/>
</dbReference>
<dbReference type="GO" id="GO:0008270">
    <property type="term" value="F:zinc ion binding"/>
    <property type="evidence" value="ECO:0007669"/>
    <property type="project" value="UniProtKB-UniRule"/>
</dbReference>